<name>A0ACB9ZF71_9PEZI</name>
<evidence type="ECO:0000313" key="1">
    <source>
        <dbReference type="EMBL" id="KAI4870017.1"/>
    </source>
</evidence>
<dbReference type="Proteomes" id="UP001497700">
    <property type="component" value="Unassembled WGS sequence"/>
</dbReference>
<evidence type="ECO:0000313" key="2">
    <source>
        <dbReference type="Proteomes" id="UP001497700"/>
    </source>
</evidence>
<organism evidence="1 2">
    <name type="scientific">Hypoxylon rubiginosum</name>
    <dbReference type="NCBI Taxonomy" id="110542"/>
    <lineage>
        <taxon>Eukaryota</taxon>
        <taxon>Fungi</taxon>
        <taxon>Dikarya</taxon>
        <taxon>Ascomycota</taxon>
        <taxon>Pezizomycotina</taxon>
        <taxon>Sordariomycetes</taxon>
        <taxon>Xylariomycetidae</taxon>
        <taxon>Xylariales</taxon>
        <taxon>Hypoxylaceae</taxon>
        <taxon>Hypoxylon</taxon>
    </lineage>
</organism>
<sequence>MPKFDKTRNYYADLDVSPNASVDDVKKQFKKLAMLYHPDKNVGKEAEANLKFQTIQSALEILTDPIAKAQYDEARKNHMSRFPRASGVRGNPYQDYGKEFTRPPTRRPPTKPPTQPPPQPHPHSGAQRYKTFAKEMPRTAYSNVREDPQSRKSNAEAWESMRSNSTRRAPPPTARRAPAPTTQETKSSNSNGVPPRTASQQQKAQASFGNRRTGYVPHSPGLGDEPPVPSNNYFTNRTHSSLFDGVIPDTTHADVHASATSATPASADPLAQFKEKFWDDRQSTPYQTPGGEKTSLFDDGPAIGRTASTRSPSTRSPWRPEMPGAYPQARPRSSSTPRSTNNDARSDFTPEKPSSHSRTADRYKPKFDPSNAADTPGKSSMPGESSAPVNNGPSVYARPFMKSSNAPKPQPEQCSTRDKSSRGKKPTSQTANAASHHSHSNHYNPPSEGVKLNPPSGGVKINPSDLSDFEKRMRYDLGSLIGGLLLNDKGKGKAKEKAGDISSQSATSSANIASWSRFTFQNGDNTNDKSASTEGLSRHSADNINTKFVEDELPDGWEFSAGNAAANDPQTPANLRPQSRARTSRRQTMKSKQTQAGSVPPVQEGSENAAGQGFSAGQWNDQIGSQHFVPQPSRSVSNSPTRRTNAKKQRPVKMTAGTAGLVDEDESEGFQETSRPSSKSGRVSTDSINAMDIDSPPPQNVDSTPKASQTNGARKIPVEPHREDWRAGDLNGVRPKPASPAQNVKTTKAPSIEIEDTSTTQSVPTPAANPFVAHHGGSEDTEEFRMSDFAKVEPFIDPAPRGLKDFSDLKSTLPFQSQPSEQIHLGRDPAPKSLHLNLPAPPVAPRLPPGIAQIGVVRPNVTQFKKYVDDFHQYMDKWDTFNSQIMGHFTARENNFRIRRQHRGANWLDETTDDYLTELEQDKEVDQWWYAARENHEAQIREFKLFRERVK</sequence>
<protein>
    <submittedName>
        <fullName evidence="1">Uncharacterized protein</fullName>
    </submittedName>
</protein>
<dbReference type="EMBL" id="MU393426">
    <property type="protein sequence ID" value="KAI4870017.1"/>
    <property type="molecule type" value="Genomic_DNA"/>
</dbReference>
<comment type="caution">
    <text evidence="1">The sequence shown here is derived from an EMBL/GenBank/DDBJ whole genome shotgun (WGS) entry which is preliminary data.</text>
</comment>
<keyword evidence="2" id="KW-1185">Reference proteome</keyword>
<accession>A0ACB9ZF71</accession>
<gene>
    <name evidence="1" type="ORF">F4820DRAFT_317626</name>
</gene>
<proteinExistence type="predicted"/>
<reference evidence="1 2" key="1">
    <citation type="journal article" date="2022" name="New Phytol.">
        <title>Ecological generalism drives hyperdiversity of secondary metabolite gene clusters in xylarialean endophytes.</title>
        <authorList>
            <person name="Franco M.E.E."/>
            <person name="Wisecaver J.H."/>
            <person name="Arnold A.E."/>
            <person name="Ju Y.M."/>
            <person name="Slot J.C."/>
            <person name="Ahrendt S."/>
            <person name="Moore L.P."/>
            <person name="Eastman K.E."/>
            <person name="Scott K."/>
            <person name="Konkel Z."/>
            <person name="Mondo S.J."/>
            <person name="Kuo A."/>
            <person name="Hayes R.D."/>
            <person name="Haridas S."/>
            <person name="Andreopoulos B."/>
            <person name="Riley R."/>
            <person name="LaButti K."/>
            <person name="Pangilinan J."/>
            <person name="Lipzen A."/>
            <person name="Amirebrahimi M."/>
            <person name="Yan J."/>
            <person name="Adam C."/>
            <person name="Keymanesh K."/>
            <person name="Ng V."/>
            <person name="Louie K."/>
            <person name="Northen T."/>
            <person name="Drula E."/>
            <person name="Henrissat B."/>
            <person name="Hsieh H.M."/>
            <person name="Youens-Clark K."/>
            <person name="Lutzoni F."/>
            <person name="Miadlikowska J."/>
            <person name="Eastwood D.C."/>
            <person name="Hamelin R.C."/>
            <person name="Grigoriev I.V."/>
            <person name="U'Ren J.M."/>
        </authorList>
    </citation>
    <scope>NUCLEOTIDE SEQUENCE [LARGE SCALE GENOMIC DNA]</scope>
    <source>
        <strain evidence="1 2">CBS 119005</strain>
    </source>
</reference>